<dbReference type="GO" id="GO:0006432">
    <property type="term" value="P:phenylalanyl-tRNA aminoacylation"/>
    <property type="evidence" value="ECO:0007669"/>
    <property type="project" value="UniProtKB-UniRule"/>
</dbReference>
<dbReference type="PROSITE" id="PS50886">
    <property type="entry name" value="TRBD"/>
    <property type="match status" value="1"/>
</dbReference>
<feature type="binding site" evidence="15">
    <location>
        <position position="475"/>
    </location>
    <ligand>
        <name>Mg(2+)</name>
        <dbReference type="ChEBI" id="CHEBI:18420"/>
        <note>shared with alpha subunit</note>
    </ligand>
</feature>
<dbReference type="GO" id="GO:0009328">
    <property type="term" value="C:phenylalanine-tRNA ligase complex"/>
    <property type="evidence" value="ECO:0007669"/>
    <property type="project" value="TreeGrafter"/>
</dbReference>
<reference evidence="20 21" key="1">
    <citation type="journal article" date="2016" name="Nat. Commun.">
        <title>Thousands of microbial genomes shed light on interconnected biogeochemical processes in an aquifer system.</title>
        <authorList>
            <person name="Anantharaman K."/>
            <person name="Brown C.T."/>
            <person name="Hug L.A."/>
            <person name="Sharon I."/>
            <person name="Castelle C.J."/>
            <person name="Probst A.J."/>
            <person name="Thomas B.C."/>
            <person name="Singh A."/>
            <person name="Wilkins M.J."/>
            <person name="Karaoz U."/>
            <person name="Brodie E.L."/>
            <person name="Williams K.H."/>
            <person name="Hubbard S.S."/>
            <person name="Banfield J.F."/>
        </authorList>
    </citation>
    <scope>NUCLEOTIDE SEQUENCE [LARGE SCALE GENOMIC DNA]</scope>
</reference>
<keyword evidence="10 15" id="KW-0460">Magnesium</keyword>
<dbReference type="Pfam" id="PF03483">
    <property type="entry name" value="B3_4"/>
    <property type="match status" value="1"/>
</dbReference>
<dbReference type="SMART" id="SM00896">
    <property type="entry name" value="FDX-ACB"/>
    <property type="match status" value="1"/>
</dbReference>
<dbReference type="InterPro" id="IPR045060">
    <property type="entry name" value="Phe-tRNA-ligase_IIc_bsu"/>
</dbReference>
<dbReference type="Pfam" id="PF01588">
    <property type="entry name" value="tRNA_bind"/>
    <property type="match status" value="1"/>
</dbReference>
<evidence type="ECO:0000256" key="14">
    <source>
        <dbReference type="ARBA" id="ARBA00049255"/>
    </source>
</evidence>
<evidence type="ECO:0000259" key="19">
    <source>
        <dbReference type="PROSITE" id="PS51483"/>
    </source>
</evidence>
<evidence type="ECO:0000256" key="10">
    <source>
        <dbReference type="ARBA" id="ARBA00022842"/>
    </source>
</evidence>
<evidence type="ECO:0000256" key="13">
    <source>
        <dbReference type="ARBA" id="ARBA00023146"/>
    </source>
</evidence>
<evidence type="ECO:0000256" key="16">
    <source>
        <dbReference type="PROSITE-ProRule" id="PRU00209"/>
    </source>
</evidence>
<dbReference type="NCBIfam" id="TIGR00472">
    <property type="entry name" value="pheT_bact"/>
    <property type="match status" value="1"/>
</dbReference>
<evidence type="ECO:0000313" key="20">
    <source>
        <dbReference type="EMBL" id="OGY86020.1"/>
    </source>
</evidence>
<dbReference type="PROSITE" id="PS51483">
    <property type="entry name" value="B5"/>
    <property type="match status" value="1"/>
</dbReference>
<dbReference type="InterPro" id="IPR005121">
    <property type="entry name" value="Fdx_antiC-bd"/>
</dbReference>
<evidence type="ECO:0000256" key="11">
    <source>
        <dbReference type="ARBA" id="ARBA00022884"/>
    </source>
</evidence>
<dbReference type="Gene3D" id="2.40.50.140">
    <property type="entry name" value="Nucleic acid-binding proteins"/>
    <property type="match status" value="1"/>
</dbReference>
<gene>
    <name evidence="15" type="primary">pheT</name>
    <name evidence="20" type="ORF">A2319_00425</name>
</gene>
<evidence type="ECO:0000256" key="2">
    <source>
        <dbReference type="ARBA" id="ARBA00008653"/>
    </source>
</evidence>
<dbReference type="PANTHER" id="PTHR10947:SF0">
    <property type="entry name" value="PHENYLALANINE--TRNA LIGASE BETA SUBUNIT"/>
    <property type="match status" value="1"/>
</dbReference>
<evidence type="ECO:0000259" key="18">
    <source>
        <dbReference type="PROSITE" id="PS51447"/>
    </source>
</evidence>
<dbReference type="EC" id="6.1.1.20" evidence="15"/>
<keyword evidence="9 15" id="KW-0067">ATP-binding</keyword>
<evidence type="ECO:0000256" key="1">
    <source>
        <dbReference type="ARBA" id="ARBA00004496"/>
    </source>
</evidence>
<feature type="domain" description="TRNA-binding" evidence="17">
    <location>
        <begin position="39"/>
        <end position="149"/>
    </location>
</feature>
<dbReference type="Gene3D" id="3.30.56.10">
    <property type="match status" value="2"/>
</dbReference>
<evidence type="ECO:0000256" key="12">
    <source>
        <dbReference type="ARBA" id="ARBA00022917"/>
    </source>
</evidence>
<dbReference type="Gene3D" id="3.30.930.10">
    <property type="entry name" value="Bira Bifunctional Protein, Domain 2"/>
    <property type="match status" value="1"/>
</dbReference>
<evidence type="ECO:0000313" key="21">
    <source>
        <dbReference type="Proteomes" id="UP000176420"/>
    </source>
</evidence>
<proteinExistence type="inferred from homology"/>
<keyword evidence="8 15" id="KW-0547">Nucleotide-binding</keyword>
<keyword evidence="12 15" id="KW-0648">Protein biosynthesis</keyword>
<dbReference type="Gene3D" id="3.50.40.10">
    <property type="entry name" value="Phenylalanyl-trna Synthetase, Chain B, domain 3"/>
    <property type="match status" value="1"/>
</dbReference>
<evidence type="ECO:0000256" key="3">
    <source>
        <dbReference type="ARBA" id="ARBA00011209"/>
    </source>
</evidence>
<keyword evidence="13 15" id="KW-0030">Aminoacyl-tRNA synthetase</keyword>
<dbReference type="PROSITE" id="PS51447">
    <property type="entry name" value="FDX_ACB"/>
    <property type="match status" value="1"/>
</dbReference>
<dbReference type="InterPro" id="IPR036690">
    <property type="entry name" value="Fdx_antiC-bd_sf"/>
</dbReference>
<dbReference type="InterPro" id="IPR041616">
    <property type="entry name" value="PheRS_beta_core"/>
</dbReference>
<dbReference type="Pfam" id="PF03147">
    <property type="entry name" value="FDX-ACB"/>
    <property type="match status" value="1"/>
</dbReference>
<dbReference type="GO" id="GO:0004826">
    <property type="term" value="F:phenylalanine-tRNA ligase activity"/>
    <property type="evidence" value="ECO:0007669"/>
    <property type="project" value="UniProtKB-UniRule"/>
</dbReference>
<dbReference type="GO" id="GO:0005524">
    <property type="term" value="F:ATP binding"/>
    <property type="evidence" value="ECO:0007669"/>
    <property type="project" value="UniProtKB-UniRule"/>
</dbReference>
<keyword evidence="11 16" id="KW-0694">RNA-binding</keyword>
<protein>
    <recommendedName>
        <fullName evidence="15">Phenylalanine--tRNA ligase beta subunit</fullName>
        <ecNumber evidence="15">6.1.1.20</ecNumber>
    </recommendedName>
    <alternativeName>
        <fullName evidence="15">Phenylalanyl-tRNA synthetase beta subunit</fullName>
        <shortName evidence="15">PheRS</shortName>
    </alternativeName>
</protein>
<evidence type="ECO:0000259" key="17">
    <source>
        <dbReference type="PROSITE" id="PS50886"/>
    </source>
</evidence>
<comment type="similarity">
    <text evidence="2 15">Belongs to the phenylalanyl-tRNA synthetase beta subunit family. Type 1 subfamily.</text>
</comment>
<dbReference type="SUPFAM" id="SSF55681">
    <property type="entry name" value="Class II aaRS and biotin synthetases"/>
    <property type="match status" value="1"/>
</dbReference>
<dbReference type="Pfam" id="PF03484">
    <property type="entry name" value="B5"/>
    <property type="match status" value="1"/>
</dbReference>
<evidence type="ECO:0000256" key="5">
    <source>
        <dbReference type="ARBA" id="ARBA00022555"/>
    </source>
</evidence>
<dbReference type="InterPro" id="IPR004532">
    <property type="entry name" value="Phe-tRNA-ligase_IIc_bsu_bact"/>
</dbReference>
<sequence>MLYLYDWLKEYLTDIPQPEELLRQLSVHSVEVEKIIFRNINLDNVVVGELLEKKNHPNADKLNIGIFDVGEKEPRQIIFGQRAVIAVGQKIPVALAPTVLPGGVKIKKSKLRGEISDGMCCLNSELQILNCKDELNFFDQEIKNGTLLKDILGLKNSALIDIDNKSMTHRADLFCHVGMAREIAAVFGLPFQEPKIPKITTAELPAVAVTIENQKDCPRYLAAAMKVKIGESPDFIKKRLLACNIKSINNVVDITNYVMLEFGQPLHAFDAKKLVGEKIVVRRAEKGEKIITLDDEEKILDESILVIADSKNPVAVAGIIGGKISSISEQTQQIILEVACFEPILVRRGSNKIGVRTESVVRFEKDLALATATRGFQRAMELLQKYAQAELTGFTDTQTLDLENENILYREKIVLPAITLKRLTGVEIPAEKVIAILQNLGCKVDFKEKGDDTAYEVFSPWFRVDLNIVEDLIEEVVRIYGVNNIPEQKLFGELHVPKNEALIPLKRQVRNELKALGACEVYNYSFYSKELLEKAGLTAEKEQVEILNPLSEDLRYLRTSLLPRLLENLKRNSQEENITLFEIGHVYFTDREISMLGIVQSGKSAVYRQMRGLTEALLKALHVVYQTEIIKQTAPCEFWSVYQDDQALKITATNGILGTSGLIDKTILKNYDLEKPVAFTIISLDALAKTVNANFKIKAVSPYPAIDLDLSIIVPQETTWAEIRAEVVKKSQPYLEKIDVFDVYQGEKVGYGKKSIGFSLKLRSLKQTLQMTQMEKLREDIMLILAKKFQAVLRAK</sequence>
<dbReference type="GO" id="GO:0000049">
    <property type="term" value="F:tRNA binding"/>
    <property type="evidence" value="ECO:0007669"/>
    <property type="project" value="UniProtKB-UniRule"/>
</dbReference>
<dbReference type="AlphaFoldDB" id="A0A1G2BCN5"/>
<feature type="domain" description="FDX-ACB" evidence="18">
    <location>
        <begin position="701"/>
        <end position="794"/>
    </location>
</feature>
<evidence type="ECO:0000256" key="4">
    <source>
        <dbReference type="ARBA" id="ARBA00022490"/>
    </source>
</evidence>
<evidence type="ECO:0000256" key="15">
    <source>
        <dbReference type="HAMAP-Rule" id="MF_00283"/>
    </source>
</evidence>
<dbReference type="EMBL" id="MHKI01000026">
    <property type="protein sequence ID" value="OGY86020.1"/>
    <property type="molecule type" value="Genomic_DNA"/>
</dbReference>
<feature type="binding site" evidence="15">
    <location>
        <position position="474"/>
    </location>
    <ligand>
        <name>Mg(2+)</name>
        <dbReference type="ChEBI" id="CHEBI:18420"/>
        <note>shared with alpha subunit</note>
    </ligand>
</feature>
<comment type="subcellular location">
    <subcellularLocation>
        <location evidence="1 15">Cytoplasm</location>
    </subcellularLocation>
</comment>
<dbReference type="Gene3D" id="3.30.70.380">
    <property type="entry name" value="Ferrodoxin-fold anticodon-binding domain"/>
    <property type="match status" value="1"/>
</dbReference>
<dbReference type="InterPro" id="IPR033714">
    <property type="entry name" value="tRNA_bind_bactPheRS"/>
</dbReference>
<dbReference type="PANTHER" id="PTHR10947">
    <property type="entry name" value="PHENYLALANYL-TRNA SYNTHETASE BETA CHAIN AND LEUCINE-RICH REPEAT-CONTAINING PROTEIN 47"/>
    <property type="match status" value="1"/>
</dbReference>
<accession>A0A1G2BCN5</accession>
<dbReference type="GO" id="GO:0000287">
    <property type="term" value="F:magnesium ion binding"/>
    <property type="evidence" value="ECO:0007669"/>
    <property type="project" value="UniProtKB-UniRule"/>
</dbReference>
<dbReference type="Pfam" id="PF17759">
    <property type="entry name" value="tRNA_synthFbeta"/>
    <property type="match status" value="1"/>
</dbReference>
<feature type="binding site" evidence="15">
    <location>
        <position position="471"/>
    </location>
    <ligand>
        <name>Mg(2+)</name>
        <dbReference type="ChEBI" id="CHEBI:18420"/>
        <note>shared with alpha subunit</note>
    </ligand>
</feature>
<dbReference type="SMART" id="SM00874">
    <property type="entry name" value="B5"/>
    <property type="match status" value="1"/>
</dbReference>
<dbReference type="InterPro" id="IPR045864">
    <property type="entry name" value="aa-tRNA-synth_II/BPL/LPL"/>
</dbReference>
<evidence type="ECO:0000256" key="6">
    <source>
        <dbReference type="ARBA" id="ARBA00022598"/>
    </source>
</evidence>
<dbReference type="Proteomes" id="UP000176420">
    <property type="component" value="Unassembled WGS sequence"/>
</dbReference>
<dbReference type="HAMAP" id="MF_00283">
    <property type="entry name" value="Phe_tRNA_synth_beta1"/>
    <property type="match status" value="1"/>
</dbReference>
<evidence type="ECO:0000256" key="7">
    <source>
        <dbReference type="ARBA" id="ARBA00022723"/>
    </source>
</evidence>
<dbReference type="InterPro" id="IPR020825">
    <property type="entry name" value="Phe-tRNA_synthase-like_B3/B4"/>
</dbReference>
<dbReference type="SUPFAM" id="SSF50249">
    <property type="entry name" value="Nucleic acid-binding proteins"/>
    <property type="match status" value="1"/>
</dbReference>
<comment type="cofactor">
    <cofactor evidence="15">
        <name>Mg(2+)</name>
        <dbReference type="ChEBI" id="CHEBI:18420"/>
    </cofactor>
    <text evidence="15">Binds 2 magnesium ions per tetramer.</text>
</comment>
<name>A0A1G2BCN5_9BACT</name>
<dbReference type="SUPFAM" id="SSF56037">
    <property type="entry name" value="PheT/TilS domain"/>
    <property type="match status" value="1"/>
</dbReference>
<dbReference type="SUPFAM" id="SSF54991">
    <property type="entry name" value="Anticodon-binding domain of PheRS"/>
    <property type="match status" value="1"/>
</dbReference>
<dbReference type="InterPro" id="IPR009061">
    <property type="entry name" value="DNA-bd_dom_put_sf"/>
</dbReference>
<dbReference type="InterPro" id="IPR002547">
    <property type="entry name" value="tRNA-bd_dom"/>
</dbReference>
<dbReference type="InterPro" id="IPR005147">
    <property type="entry name" value="tRNA_synthase_B5-dom"/>
</dbReference>
<comment type="caution">
    <text evidence="20">The sequence shown here is derived from an EMBL/GenBank/DDBJ whole genome shotgun (WGS) entry which is preliminary data.</text>
</comment>
<organism evidence="20 21">
    <name type="scientific">Candidatus Kerfeldbacteria bacterium RIFOXYB2_FULL_38_14</name>
    <dbReference type="NCBI Taxonomy" id="1798547"/>
    <lineage>
        <taxon>Bacteria</taxon>
        <taxon>Candidatus Kerfeldiibacteriota</taxon>
    </lineage>
</organism>
<comment type="catalytic activity">
    <reaction evidence="14 15">
        <text>tRNA(Phe) + L-phenylalanine + ATP = L-phenylalanyl-tRNA(Phe) + AMP + diphosphate + H(+)</text>
        <dbReference type="Rhea" id="RHEA:19413"/>
        <dbReference type="Rhea" id="RHEA-COMP:9668"/>
        <dbReference type="Rhea" id="RHEA-COMP:9699"/>
        <dbReference type="ChEBI" id="CHEBI:15378"/>
        <dbReference type="ChEBI" id="CHEBI:30616"/>
        <dbReference type="ChEBI" id="CHEBI:33019"/>
        <dbReference type="ChEBI" id="CHEBI:58095"/>
        <dbReference type="ChEBI" id="CHEBI:78442"/>
        <dbReference type="ChEBI" id="CHEBI:78531"/>
        <dbReference type="ChEBI" id="CHEBI:456215"/>
        <dbReference type="EC" id="6.1.1.20"/>
    </reaction>
</comment>
<keyword evidence="4 15" id="KW-0963">Cytoplasm</keyword>
<evidence type="ECO:0000256" key="9">
    <source>
        <dbReference type="ARBA" id="ARBA00022840"/>
    </source>
</evidence>
<feature type="domain" description="B5" evidence="19">
    <location>
        <begin position="408"/>
        <end position="487"/>
    </location>
</feature>
<dbReference type="CDD" id="cd02796">
    <property type="entry name" value="tRNA_bind_bactPheRS"/>
    <property type="match status" value="1"/>
</dbReference>
<dbReference type="InterPro" id="IPR005146">
    <property type="entry name" value="B3/B4_tRNA-bd"/>
</dbReference>
<dbReference type="InterPro" id="IPR012340">
    <property type="entry name" value="NA-bd_OB-fold"/>
</dbReference>
<dbReference type="SUPFAM" id="SSF46955">
    <property type="entry name" value="Putative DNA-binding domain"/>
    <property type="match status" value="1"/>
</dbReference>
<evidence type="ECO:0000256" key="8">
    <source>
        <dbReference type="ARBA" id="ARBA00022741"/>
    </source>
</evidence>
<keyword evidence="6 15" id="KW-0436">Ligase</keyword>
<keyword evidence="5 16" id="KW-0820">tRNA-binding</keyword>
<comment type="subunit">
    <text evidence="3 15">Tetramer of two alpha and two beta subunits.</text>
</comment>
<keyword evidence="7 15" id="KW-0479">Metal-binding</keyword>
<feature type="binding site" evidence="15">
    <location>
        <position position="465"/>
    </location>
    <ligand>
        <name>Mg(2+)</name>
        <dbReference type="ChEBI" id="CHEBI:18420"/>
        <note>shared with alpha subunit</note>
    </ligand>
</feature>
<dbReference type="SMART" id="SM00873">
    <property type="entry name" value="B3_4"/>
    <property type="match status" value="1"/>
</dbReference>